<name>A0A1V1P5D3_9BACT</name>
<dbReference type="AlphaFoldDB" id="A0A1V1P5D3"/>
<gene>
    <name evidence="6" type="ORF">OMM_03562</name>
</gene>
<dbReference type="PANTHER" id="PTHR32329:SF2">
    <property type="entry name" value="BIFUNCTIONAL PROTEIN [INCLUDES 2-HYDROXYACYL-COA DEHYDRATASE (N-TER) AND ITS ACTIVATOR DOMAIN (C_TERM)"/>
    <property type="match status" value="1"/>
</dbReference>
<evidence type="ECO:0000313" key="7">
    <source>
        <dbReference type="Proteomes" id="UP000189670"/>
    </source>
</evidence>
<sequence>MGIVAGCDVGSLTAKAVILKDKQIIASGIVRSKARPQKSAENAMSEALSKCGVKQSDIQFCVGTGYGRNQISFVDHVVSEITCHAKGAKFLIPSVKTIIDIGGQDCKIMKIDQHANVINFLTNDKCASGTGRFLEVMAQVLNIDISDLGGMTKQSNSPITLASTCTVWAQADVIKHINDGVPHEDIGAGINTAMANRVSILVRSIKPEKDICMTGGVAKNQGVISVMEKILGQRVKKIRKFDPQLAGAIGAAILAHEKSS</sequence>
<proteinExistence type="predicted"/>
<feature type="domain" description="ATPase BadF/BadG/BcrA/BcrD type" evidence="5">
    <location>
        <begin position="6"/>
        <end position="255"/>
    </location>
</feature>
<evidence type="ECO:0000256" key="1">
    <source>
        <dbReference type="ARBA" id="ARBA00001966"/>
    </source>
</evidence>
<keyword evidence="2" id="KW-0479">Metal-binding</keyword>
<dbReference type="InterPro" id="IPR008275">
    <property type="entry name" value="CoA_E_activase_dom"/>
</dbReference>
<dbReference type="InterPro" id="IPR051805">
    <property type="entry name" value="Dehydratase_Activator_Redct"/>
</dbReference>
<dbReference type="GO" id="GO:0051536">
    <property type="term" value="F:iron-sulfur cluster binding"/>
    <property type="evidence" value="ECO:0007669"/>
    <property type="project" value="UniProtKB-KW"/>
</dbReference>
<organism evidence="6 7">
    <name type="scientific">Candidatus Magnetoglobus multicellularis str. Araruama</name>
    <dbReference type="NCBI Taxonomy" id="890399"/>
    <lineage>
        <taxon>Bacteria</taxon>
        <taxon>Pseudomonadati</taxon>
        <taxon>Thermodesulfobacteriota</taxon>
        <taxon>Desulfobacteria</taxon>
        <taxon>Desulfobacterales</taxon>
        <taxon>Desulfobacteraceae</taxon>
        <taxon>Candidatus Magnetoglobus</taxon>
    </lineage>
</organism>
<dbReference type="EMBL" id="ATBP01000511">
    <property type="protein sequence ID" value="ETR69998.1"/>
    <property type="molecule type" value="Genomic_DNA"/>
</dbReference>
<dbReference type="NCBIfam" id="TIGR00241">
    <property type="entry name" value="CoA_E_activ"/>
    <property type="match status" value="1"/>
</dbReference>
<dbReference type="CDD" id="cd24036">
    <property type="entry name" value="ASKHA_NBD_BcrAD_BadFG_HgdC_HadI"/>
    <property type="match status" value="1"/>
</dbReference>
<reference evidence="7" key="1">
    <citation type="submission" date="2012-11" db="EMBL/GenBank/DDBJ databases">
        <authorList>
            <person name="Lucero-Rivera Y.E."/>
            <person name="Tovar-Ramirez D."/>
        </authorList>
    </citation>
    <scope>NUCLEOTIDE SEQUENCE [LARGE SCALE GENOMIC DNA]</scope>
    <source>
        <strain evidence="7">Araruama</strain>
    </source>
</reference>
<dbReference type="SUPFAM" id="SSF53067">
    <property type="entry name" value="Actin-like ATPase domain"/>
    <property type="match status" value="1"/>
</dbReference>
<dbReference type="PANTHER" id="PTHR32329">
    <property type="entry name" value="BIFUNCTIONAL PROTEIN [INCLUDES 2-HYDROXYACYL-COA DEHYDRATASE (N-TER) AND ITS ACTIVATOR DOMAIN (C_TERM)-RELATED"/>
    <property type="match status" value="1"/>
</dbReference>
<dbReference type="Gene3D" id="3.30.420.40">
    <property type="match status" value="2"/>
</dbReference>
<keyword evidence="3" id="KW-0408">Iron</keyword>
<comment type="cofactor">
    <cofactor evidence="1">
        <name>[4Fe-4S] cluster</name>
        <dbReference type="ChEBI" id="CHEBI:49883"/>
    </cofactor>
</comment>
<dbReference type="InterPro" id="IPR002731">
    <property type="entry name" value="ATPase_BadF"/>
</dbReference>
<keyword evidence="4" id="KW-0411">Iron-sulfur</keyword>
<dbReference type="GO" id="GO:0046872">
    <property type="term" value="F:metal ion binding"/>
    <property type="evidence" value="ECO:0007669"/>
    <property type="project" value="UniProtKB-KW"/>
</dbReference>
<dbReference type="Pfam" id="PF01869">
    <property type="entry name" value="BcrAD_BadFG"/>
    <property type="match status" value="1"/>
</dbReference>
<protein>
    <submittedName>
        <fullName evidence="6">CoA-substrate-specific enzyme activase</fullName>
    </submittedName>
</protein>
<evidence type="ECO:0000256" key="4">
    <source>
        <dbReference type="ARBA" id="ARBA00023014"/>
    </source>
</evidence>
<evidence type="ECO:0000256" key="2">
    <source>
        <dbReference type="ARBA" id="ARBA00022723"/>
    </source>
</evidence>
<evidence type="ECO:0000256" key="3">
    <source>
        <dbReference type="ARBA" id="ARBA00023004"/>
    </source>
</evidence>
<accession>A0A1V1P5D3</accession>
<dbReference type="InterPro" id="IPR043129">
    <property type="entry name" value="ATPase_NBD"/>
</dbReference>
<comment type="caution">
    <text evidence="6">The sequence shown here is derived from an EMBL/GenBank/DDBJ whole genome shotgun (WGS) entry which is preliminary data.</text>
</comment>
<evidence type="ECO:0000259" key="5">
    <source>
        <dbReference type="Pfam" id="PF01869"/>
    </source>
</evidence>
<dbReference type="Proteomes" id="UP000189670">
    <property type="component" value="Unassembled WGS sequence"/>
</dbReference>
<evidence type="ECO:0000313" key="6">
    <source>
        <dbReference type="EMBL" id="ETR69998.1"/>
    </source>
</evidence>